<accession>A0A1X0Q5Y9</accession>
<evidence type="ECO:0000313" key="2">
    <source>
        <dbReference type="Proteomes" id="UP000192501"/>
    </source>
</evidence>
<dbReference type="VEuPathDB" id="MicrosporidiaDB:HERIO_396"/>
<evidence type="ECO:0000313" key="1">
    <source>
        <dbReference type="EMBL" id="ORD94903.1"/>
    </source>
</evidence>
<dbReference type="VEuPathDB" id="MicrosporidiaDB:A0H76_1247"/>
<gene>
    <name evidence="1" type="ORF">A0H76_1247</name>
</gene>
<organism evidence="1 2">
    <name type="scientific">Hepatospora eriocheir</name>
    <dbReference type="NCBI Taxonomy" id="1081669"/>
    <lineage>
        <taxon>Eukaryota</taxon>
        <taxon>Fungi</taxon>
        <taxon>Fungi incertae sedis</taxon>
        <taxon>Microsporidia</taxon>
        <taxon>Hepatosporidae</taxon>
        <taxon>Hepatospora</taxon>
    </lineage>
</organism>
<dbReference type="AlphaFoldDB" id="A0A1X0Q5Y9"/>
<name>A0A1X0Q5Y9_9MICR</name>
<reference evidence="1 2" key="1">
    <citation type="journal article" date="2017" name="Environ. Microbiol.">
        <title>Decay of the glycolytic pathway and adaptation to intranuclear parasitism within Enterocytozoonidae microsporidia.</title>
        <authorList>
            <person name="Wiredu Boakye D."/>
            <person name="Jaroenlak P."/>
            <person name="Prachumwat A."/>
            <person name="Williams T.A."/>
            <person name="Bateman K.S."/>
            <person name="Itsathitphaisarn O."/>
            <person name="Sritunyalucksana K."/>
            <person name="Paszkiewicz K.H."/>
            <person name="Moore K.A."/>
            <person name="Stentiford G.D."/>
            <person name="Williams B.A."/>
        </authorList>
    </citation>
    <scope>NUCLEOTIDE SEQUENCE [LARGE SCALE GENOMIC DNA]</scope>
    <source>
        <strain evidence="2">canceri</strain>
    </source>
</reference>
<proteinExistence type="predicted"/>
<comment type="caution">
    <text evidence="1">The sequence shown here is derived from an EMBL/GenBank/DDBJ whole genome shotgun (WGS) entry which is preliminary data.</text>
</comment>
<dbReference type="Proteomes" id="UP000192501">
    <property type="component" value="Unassembled WGS sequence"/>
</dbReference>
<sequence>MNEITMTELFKDESFSEDYKKLKETAHNFHMMVFNCQNITNFVYTPHYKFLWKNTEFEDIVLTLKEFLSELKSIEKTP</sequence>
<dbReference type="EMBL" id="LTAI01001725">
    <property type="protein sequence ID" value="ORD94903.1"/>
    <property type="molecule type" value="Genomic_DNA"/>
</dbReference>
<protein>
    <submittedName>
        <fullName evidence="1">Uncharacterized protein</fullName>
    </submittedName>
</protein>